<dbReference type="PANTHER" id="PTHR47291">
    <property type="entry name" value="PEPTIDE UPSTREAM PROTEIN"/>
    <property type="match status" value="1"/>
</dbReference>
<protein>
    <recommendedName>
        <fullName evidence="1">DUF7870 domain-containing protein</fullName>
    </recommendedName>
</protein>
<evidence type="ECO:0000313" key="3">
    <source>
        <dbReference type="Proteomes" id="UP001279734"/>
    </source>
</evidence>
<evidence type="ECO:0000313" key="2">
    <source>
        <dbReference type="EMBL" id="GMH23119.1"/>
    </source>
</evidence>
<name>A0AAD3T618_NEPGR</name>
<sequence length="477" mass="53407">MMSGLSDFAAFKALKWQALHGSFARRVVIRAFLFAIAISILPFMRLVRDNDPTNLYSVDSDECAADMGGYLDTYTFVGRILKPVIPITFPHMRYAQCKRDENLIMAMVRELMEKHLLNHDAKALCVGWGSSSAAIALRKLGFANADGVNMRRIFTLNPKLVDLELDYEDSSFDFVLRRDLDKVSVPALLVDEVERILKPGGIGALLVGFEDSRPGSLIKSANSVSSFLKRSTVIHLTSSMGFTFVAFKKKIDTVGSFDRYRLPVDCQSIMRNKPLIMEMEPLLEEKPNGQDRRIAYLPSFINVSHESKLVFIDMGARDAANFSHGNGFLPAYPIDSRAFDIFIVDHDVLVLSSHVNKPGVTFIYHPGLAGIVGKDTSPSVQDIELPMDDEEFDFLTWFKETVSSADFVVLKMNMGAAELKFLFELFETGAICSVDELLLQCSDSDLENGLGNPDESCINLFKGLRRCGIFVHQWWGY</sequence>
<gene>
    <name evidence="2" type="ORF">Nepgr_024962</name>
</gene>
<dbReference type="InterPro" id="IPR057192">
    <property type="entry name" value="DUF7870"/>
</dbReference>
<reference evidence="2" key="1">
    <citation type="submission" date="2023-05" db="EMBL/GenBank/DDBJ databases">
        <title>Nepenthes gracilis genome sequencing.</title>
        <authorList>
            <person name="Fukushima K."/>
        </authorList>
    </citation>
    <scope>NUCLEOTIDE SEQUENCE</scope>
    <source>
        <strain evidence="2">SING2019-196</strain>
    </source>
</reference>
<keyword evidence="3" id="KW-1185">Reference proteome</keyword>
<comment type="caution">
    <text evidence="2">The sequence shown here is derived from an EMBL/GenBank/DDBJ whole genome shotgun (WGS) entry which is preliminary data.</text>
</comment>
<dbReference type="PANTHER" id="PTHR47291:SF1">
    <property type="entry name" value="PEPTIDE UPSTREAM PROTEIN"/>
    <property type="match status" value="1"/>
</dbReference>
<accession>A0AAD3T618</accession>
<dbReference type="SUPFAM" id="SSF53335">
    <property type="entry name" value="S-adenosyl-L-methionine-dependent methyltransferases"/>
    <property type="match status" value="1"/>
</dbReference>
<organism evidence="2 3">
    <name type="scientific">Nepenthes gracilis</name>
    <name type="common">Slender pitcher plant</name>
    <dbReference type="NCBI Taxonomy" id="150966"/>
    <lineage>
        <taxon>Eukaryota</taxon>
        <taxon>Viridiplantae</taxon>
        <taxon>Streptophyta</taxon>
        <taxon>Embryophyta</taxon>
        <taxon>Tracheophyta</taxon>
        <taxon>Spermatophyta</taxon>
        <taxon>Magnoliopsida</taxon>
        <taxon>eudicotyledons</taxon>
        <taxon>Gunneridae</taxon>
        <taxon>Pentapetalae</taxon>
        <taxon>Caryophyllales</taxon>
        <taxon>Nepenthaceae</taxon>
        <taxon>Nepenthes</taxon>
    </lineage>
</organism>
<proteinExistence type="predicted"/>
<dbReference type="EMBL" id="BSYO01000025">
    <property type="protein sequence ID" value="GMH23119.1"/>
    <property type="molecule type" value="Genomic_DNA"/>
</dbReference>
<evidence type="ECO:0000259" key="1">
    <source>
        <dbReference type="Pfam" id="PF25276"/>
    </source>
</evidence>
<feature type="domain" description="DUF7870" evidence="1">
    <location>
        <begin position="389"/>
        <end position="475"/>
    </location>
</feature>
<dbReference type="AlphaFoldDB" id="A0AAD3T618"/>
<dbReference type="InterPro" id="IPR029063">
    <property type="entry name" value="SAM-dependent_MTases_sf"/>
</dbReference>
<dbReference type="Proteomes" id="UP001279734">
    <property type="component" value="Unassembled WGS sequence"/>
</dbReference>
<dbReference type="Gene3D" id="3.40.50.150">
    <property type="entry name" value="Vaccinia Virus protein VP39"/>
    <property type="match status" value="1"/>
</dbReference>
<dbReference type="Pfam" id="PF25276">
    <property type="entry name" value="DUF7870"/>
    <property type="match status" value="1"/>
</dbReference>